<gene>
    <name evidence="2" type="ORF">E3T48_05180</name>
</gene>
<organism evidence="2 3">
    <name type="scientific">Cryobacterium fucosi</name>
    <dbReference type="NCBI Taxonomy" id="1259157"/>
    <lineage>
        <taxon>Bacteria</taxon>
        <taxon>Bacillati</taxon>
        <taxon>Actinomycetota</taxon>
        <taxon>Actinomycetes</taxon>
        <taxon>Micrococcales</taxon>
        <taxon>Microbacteriaceae</taxon>
        <taxon>Cryobacterium</taxon>
    </lineage>
</organism>
<feature type="compositionally biased region" description="Basic residues" evidence="1">
    <location>
        <begin position="1"/>
        <end position="12"/>
    </location>
</feature>
<evidence type="ECO:0000256" key="1">
    <source>
        <dbReference type="SAM" id="MobiDB-lite"/>
    </source>
</evidence>
<dbReference type="EMBL" id="SOHH01000048">
    <property type="protein sequence ID" value="TFD80070.1"/>
    <property type="molecule type" value="Genomic_DNA"/>
</dbReference>
<sequence>MSRRPVSRRPVSRRAEPPRLRRRRRPSSVLCRHPRRARPDRRRPGPGWRARPGAPRPPAPP</sequence>
<feature type="region of interest" description="Disordered" evidence="1">
    <location>
        <begin position="1"/>
        <end position="61"/>
    </location>
</feature>
<comment type="caution">
    <text evidence="2">The sequence shown here is derived from an EMBL/GenBank/DDBJ whole genome shotgun (WGS) entry which is preliminary data.</text>
</comment>
<name>A0A4V3IVQ0_9MICO</name>
<dbReference type="Proteomes" id="UP000298313">
    <property type="component" value="Unassembled WGS sequence"/>
</dbReference>
<reference evidence="2 3" key="1">
    <citation type="submission" date="2019-03" db="EMBL/GenBank/DDBJ databases">
        <title>Genomics of glacier-inhabiting Cryobacterium strains.</title>
        <authorList>
            <person name="Liu Q."/>
            <person name="Xin Y.-H."/>
        </authorList>
    </citation>
    <scope>NUCLEOTIDE SEQUENCE [LARGE SCALE GENOMIC DNA]</scope>
    <source>
        <strain evidence="2 3">Hh4</strain>
    </source>
</reference>
<evidence type="ECO:0000313" key="2">
    <source>
        <dbReference type="EMBL" id="TFD80070.1"/>
    </source>
</evidence>
<dbReference type="AlphaFoldDB" id="A0A4V3IVQ0"/>
<feature type="compositionally biased region" description="Basic residues" evidence="1">
    <location>
        <begin position="20"/>
        <end position="41"/>
    </location>
</feature>
<accession>A0A4V3IVQ0</accession>
<evidence type="ECO:0000313" key="3">
    <source>
        <dbReference type="Proteomes" id="UP000298313"/>
    </source>
</evidence>
<protein>
    <submittedName>
        <fullName evidence="2">Uncharacterized protein</fullName>
    </submittedName>
</protein>
<proteinExistence type="predicted"/>
<keyword evidence="3" id="KW-1185">Reference proteome</keyword>